<evidence type="ECO:0000313" key="1">
    <source>
        <dbReference type="EMBL" id="MPC82776.1"/>
    </source>
</evidence>
<dbReference type="AlphaFoldDB" id="A0A5B7IMC3"/>
<comment type="caution">
    <text evidence="1">The sequence shown here is derived from an EMBL/GenBank/DDBJ whole genome shotgun (WGS) entry which is preliminary data.</text>
</comment>
<keyword evidence="2" id="KW-1185">Reference proteome</keyword>
<gene>
    <name evidence="1" type="ORF">E2C01_077458</name>
</gene>
<proteinExistence type="predicted"/>
<reference evidence="1 2" key="1">
    <citation type="submission" date="2019-05" db="EMBL/GenBank/DDBJ databases">
        <title>Another draft genome of Portunus trituberculatus and its Hox gene families provides insights of decapod evolution.</title>
        <authorList>
            <person name="Jeong J.-H."/>
            <person name="Song I."/>
            <person name="Kim S."/>
            <person name="Choi T."/>
            <person name="Kim D."/>
            <person name="Ryu S."/>
            <person name="Kim W."/>
        </authorList>
    </citation>
    <scope>NUCLEOTIDE SEQUENCE [LARGE SCALE GENOMIC DNA]</scope>
    <source>
        <tissue evidence="1">Muscle</tissue>
    </source>
</reference>
<name>A0A5B7IMC3_PORTR</name>
<organism evidence="1 2">
    <name type="scientific">Portunus trituberculatus</name>
    <name type="common">Swimming crab</name>
    <name type="synonym">Neptunus trituberculatus</name>
    <dbReference type="NCBI Taxonomy" id="210409"/>
    <lineage>
        <taxon>Eukaryota</taxon>
        <taxon>Metazoa</taxon>
        <taxon>Ecdysozoa</taxon>
        <taxon>Arthropoda</taxon>
        <taxon>Crustacea</taxon>
        <taxon>Multicrustacea</taxon>
        <taxon>Malacostraca</taxon>
        <taxon>Eumalacostraca</taxon>
        <taxon>Eucarida</taxon>
        <taxon>Decapoda</taxon>
        <taxon>Pleocyemata</taxon>
        <taxon>Brachyura</taxon>
        <taxon>Eubrachyura</taxon>
        <taxon>Portunoidea</taxon>
        <taxon>Portunidae</taxon>
        <taxon>Portuninae</taxon>
        <taxon>Portunus</taxon>
    </lineage>
</organism>
<protein>
    <submittedName>
        <fullName evidence="1">Uncharacterized protein</fullName>
    </submittedName>
</protein>
<dbReference type="EMBL" id="VSRR010060712">
    <property type="protein sequence ID" value="MPC82776.1"/>
    <property type="molecule type" value="Genomic_DNA"/>
</dbReference>
<dbReference type="Proteomes" id="UP000324222">
    <property type="component" value="Unassembled WGS sequence"/>
</dbReference>
<sequence length="99" mass="11032">MLPILGQKSKDWSREDELNCSALLSESPGVMMAVCGAACNALRNGWLIIILCRSSLLDYRGDEQRDHHVHSHPDEERELTLHHIITTLSPLSAPRDATS</sequence>
<evidence type="ECO:0000313" key="2">
    <source>
        <dbReference type="Proteomes" id="UP000324222"/>
    </source>
</evidence>
<accession>A0A5B7IMC3</accession>